<gene>
    <name evidence="2" type="ORF">BT63DRAFT_454134</name>
</gene>
<dbReference type="AlphaFoldDB" id="A0A6A6UGD6"/>
<dbReference type="EMBL" id="MU004234">
    <property type="protein sequence ID" value="KAF2669954.1"/>
    <property type="molecule type" value="Genomic_DNA"/>
</dbReference>
<dbReference type="InterPro" id="IPR036047">
    <property type="entry name" value="F-box-like_dom_sf"/>
</dbReference>
<dbReference type="Proteomes" id="UP000799302">
    <property type="component" value="Unassembled WGS sequence"/>
</dbReference>
<organism evidence="2 3">
    <name type="scientific">Microthyrium microscopicum</name>
    <dbReference type="NCBI Taxonomy" id="703497"/>
    <lineage>
        <taxon>Eukaryota</taxon>
        <taxon>Fungi</taxon>
        <taxon>Dikarya</taxon>
        <taxon>Ascomycota</taxon>
        <taxon>Pezizomycotina</taxon>
        <taxon>Dothideomycetes</taxon>
        <taxon>Dothideomycetes incertae sedis</taxon>
        <taxon>Microthyriales</taxon>
        <taxon>Microthyriaceae</taxon>
        <taxon>Microthyrium</taxon>
    </lineage>
</organism>
<proteinExistence type="predicted"/>
<evidence type="ECO:0000313" key="2">
    <source>
        <dbReference type="EMBL" id="KAF2669954.1"/>
    </source>
</evidence>
<dbReference type="InterPro" id="IPR001810">
    <property type="entry name" value="F-box_dom"/>
</dbReference>
<dbReference type="CDD" id="cd09917">
    <property type="entry name" value="F-box_SF"/>
    <property type="match status" value="1"/>
</dbReference>
<name>A0A6A6UGD6_9PEZI</name>
<accession>A0A6A6UGD6</accession>
<dbReference type="Pfam" id="PF00646">
    <property type="entry name" value="F-box"/>
    <property type="match status" value="1"/>
</dbReference>
<reference evidence="2" key="1">
    <citation type="journal article" date="2020" name="Stud. Mycol.">
        <title>101 Dothideomycetes genomes: a test case for predicting lifestyles and emergence of pathogens.</title>
        <authorList>
            <person name="Haridas S."/>
            <person name="Albert R."/>
            <person name="Binder M."/>
            <person name="Bloem J."/>
            <person name="Labutti K."/>
            <person name="Salamov A."/>
            <person name="Andreopoulos B."/>
            <person name="Baker S."/>
            <person name="Barry K."/>
            <person name="Bills G."/>
            <person name="Bluhm B."/>
            <person name="Cannon C."/>
            <person name="Castanera R."/>
            <person name="Culley D."/>
            <person name="Daum C."/>
            <person name="Ezra D."/>
            <person name="Gonzalez J."/>
            <person name="Henrissat B."/>
            <person name="Kuo A."/>
            <person name="Liang C."/>
            <person name="Lipzen A."/>
            <person name="Lutzoni F."/>
            <person name="Magnuson J."/>
            <person name="Mondo S."/>
            <person name="Nolan M."/>
            <person name="Ohm R."/>
            <person name="Pangilinan J."/>
            <person name="Park H.-J."/>
            <person name="Ramirez L."/>
            <person name="Alfaro M."/>
            <person name="Sun H."/>
            <person name="Tritt A."/>
            <person name="Yoshinaga Y."/>
            <person name="Zwiers L.-H."/>
            <person name="Turgeon B."/>
            <person name="Goodwin S."/>
            <person name="Spatafora J."/>
            <person name="Crous P."/>
            <person name="Grigoriev I."/>
        </authorList>
    </citation>
    <scope>NUCLEOTIDE SEQUENCE</scope>
    <source>
        <strain evidence="2">CBS 115976</strain>
    </source>
</reference>
<dbReference type="SUPFAM" id="SSF81383">
    <property type="entry name" value="F-box domain"/>
    <property type="match status" value="1"/>
</dbReference>
<evidence type="ECO:0000313" key="3">
    <source>
        <dbReference type="Proteomes" id="UP000799302"/>
    </source>
</evidence>
<feature type="domain" description="F-box" evidence="1">
    <location>
        <begin position="40"/>
        <end position="76"/>
    </location>
</feature>
<protein>
    <recommendedName>
        <fullName evidence="1">F-box domain-containing protein</fullName>
    </recommendedName>
</protein>
<sequence>MPCLKTQLYRCGTHQLERAPRPNRFNHRQYQPSQSPARHLLAMPNEILLMICKEIPVAARCSLSLTCKQMMNTLSEEYWWALDLSDVKKTEFLNLLRKDQPDMHYCHTCMIMRDAFDHDDYEDDDDPVWSITLDNFYHISSALIYYGPGDCSHYYRCSTILPFNRGDTRVWVTASYMLHNKATPYLTRKYRLPISTEHPKLDSLSENLVVSVDCELNVQLCQHSTLKCLTESCDHDPEFSIEIDVSWEGPVWKELPVSIWGQNSIPKQLVLQSGSQYYTCLLCWAAAKIGPLNKGEVSHVNCEMYLPFT</sequence>
<evidence type="ECO:0000259" key="1">
    <source>
        <dbReference type="Pfam" id="PF00646"/>
    </source>
</evidence>
<keyword evidence="3" id="KW-1185">Reference proteome</keyword>